<proteinExistence type="predicted"/>
<dbReference type="EMBL" id="UINC01013565">
    <property type="protein sequence ID" value="SVA58523.1"/>
    <property type="molecule type" value="Genomic_DNA"/>
</dbReference>
<sequence>MLILRKLFILIIPCLFAGLLEVHAEEISCYVTVYIKENPQLVSQSNEDRLVEVEIDMRYQSKIQKNWDIIAKELGFSNLKKMIKAHKKSGNWDSYKKIFNNPNEFEKGKFLKKMNQGPLDPILTSEIAISLITRYFREVIQIPPSGLSNDVCIYDLQVNNTEETMVTTITGEDLNAYGESNKTGVDGIKESILSALFRSLEDKRREICDNRGALLNKECAIVLAETEIEKNECWLDISTDSENKSDVTDRKLVAEIATSLISQYLVDVMYFEKPKFEKLFGEDDSTTSEEKEEFDTKIAQLLTSNECLYKVYPKVKDDTIIITFSGPDLNAYGNSKQQGADGLQEAMLIALFRSLKGKRNQICQDYGEILVDQCDVESPNYEKQDANFRIRGFFHNYEGSNYNLSNISYLFTMKDWGYWPSVLSNAGIGQTFLNYESKSSSGADFKASVTSLDFSKTYVIEGGPKNTLNKLRSIITDLLPIKSTSGEWVIIPGMGLVLPNIIPIPIIYEGQLDISSQYGDFSTDKAFGYSLFGLLGMEIGEWEMLLGLRWSK</sequence>
<protein>
    <submittedName>
        <fullName evidence="1">Uncharacterized protein</fullName>
    </submittedName>
</protein>
<dbReference type="AlphaFoldDB" id="A0A381X2T8"/>
<evidence type="ECO:0000313" key="1">
    <source>
        <dbReference type="EMBL" id="SVA58523.1"/>
    </source>
</evidence>
<organism evidence="1">
    <name type="scientific">marine metagenome</name>
    <dbReference type="NCBI Taxonomy" id="408172"/>
    <lineage>
        <taxon>unclassified sequences</taxon>
        <taxon>metagenomes</taxon>
        <taxon>ecological metagenomes</taxon>
    </lineage>
</organism>
<feature type="non-terminal residue" evidence="1">
    <location>
        <position position="552"/>
    </location>
</feature>
<accession>A0A381X2T8</accession>
<gene>
    <name evidence="1" type="ORF">METZ01_LOCUS111377</name>
</gene>
<name>A0A381X2T8_9ZZZZ</name>
<reference evidence="1" key="1">
    <citation type="submission" date="2018-05" db="EMBL/GenBank/DDBJ databases">
        <authorList>
            <person name="Lanie J.A."/>
            <person name="Ng W.-L."/>
            <person name="Kazmierczak K.M."/>
            <person name="Andrzejewski T.M."/>
            <person name="Davidsen T.M."/>
            <person name="Wayne K.J."/>
            <person name="Tettelin H."/>
            <person name="Glass J.I."/>
            <person name="Rusch D."/>
            <person name="Podicherti R."/>
            <person name="Tsui H.-C.T."/>
            <person name="Winkler M.E."/>
        </authorList>
    </citation>
    <scope>NUCLEOTIDE SEQUENCE</scope>
</reference>